<dbReference type="SUPFAM" id="SSF63411">
    <property type="entry name" value="LuxS/MPP-like metallohydrolase"/>
    <property type="match status" value="4"/>
</dbReference>
<dbReference type="InterPro" id="IPR055130">
    <property type="entry name" value="PreP_C"/>
</dbReference>
<gene>
    <name evidence="2" type="ORF">SAMN05192557_1782</name>
</gene>
<dbReference type="RefSeq" id="WP_091475992.1">
    <property type="nucleotide sequence ID" value="NZ_FOIT01000006.1"/>
</dbReference>
<reference evidence="2 3" key="1">
    <citation type="submission" date="2016-10" db="EMBL/GenBank/DDBJ databases">
        <authorList>
            <person name="Varghese N."/>
            <person name="Submissions S."/>
        </authorList>
    </citation>
    <scope>NUCLEOTIDE SEQUENCE [LARGE SCALE GENOMIC DNA]</scope>
    <source>
        <strain evidence="2 3">IBRC-M10081</strain>
    </source>
</reference>
<keyword evidence="3" id="KW-1185">Reference proteome</keyword>
<protein>
    <submittedName>
        <fullName evidence="2">Hydrogenase-3 nickel incorporation protein HypA</fullName>
    </submittedName>
</protein>
<dbReference type="EMBL" id="FOIT01000006">
    <property type="protein sequence ID" value="SEW14098.1"/>
    <property type="molecule type" value="Genomic_DNA"/>
</dbReference>
<dbReference type="GO" id="GO:0004222">
    <property type="term" value="F:metalloendopeptidase activity"/>
    <property type="evidence" value="ECO:0007669"/>
    <property type="project" value="TreeGrafter"/>
</dbReference>
<evidence type="ECO:0000313" key="2">
    <source>
        <dbReference type="EMBL" id="SEW14098.1"/>
    </source>
</evidence>
<dbReference type="AlphaFoldDB" id="A0A662Z4V0"/>
<dbReference type="Proteomes" id="UP000243605">
    <property type="component" value="Unassembled WGS sequence"/>
</dbReference>
<dbReference type="Pfam" id="PF08367">
    <property type="entry name" value="M16C_assoc"/>
    <property type="match status" value="1"/>
</dbReference>
<dbReference type="PANTHER" id="PTHR43016:SF13">
    <property type="entry name" value="PRESEQUENCE PROTEASE, MITOCHONDRIAL"/>
    <property type="match status" value="1"/>
</dbReference>
<dbReference type="InterPro" id="IPR013578">
    <property type="entry name" value="Peptidase_M16C_assoc"/>
</dbReference>
<dbReference type="Pfam" id="PF05193">
    <property type="entry name" value="Peptidase_M16_C"/>
    <property type="match status" value="1"/>
</dbReference>
<accession>A0A662Z4V0</accession>
<dbReference type="InterPro" id="IPR007863">
    <property type="entry name" value="Peptidase_M16_C"/>
</dbReference>
<dbReference type="Pfam" id="PF22516">
    <property type="entry name" value="PreP_C"/>
    <property type="match status" value="1"/>
</dbReference>
<proteinExistence type="predicted"/>
<evidence type="ECO:0000259" key="1">
    <source>
        <dbReference type="SMART" id="SM01264"/>
    </source>
</evidence>
<organism evidence="2 3">
    <name type="scientific">Aliicoccus persicus</name>
    <dbReference type="NCBI Taxonomy" id="930138"/>
    <lineage>
        <taxon>Bacteria</taxon>
        <taxon>Bacillati</taxon>
        <taxon>Bacillota</taxon>
        <taxon>Bacilli</taxon>
        <taxon>Bacillales</taxon>
        <taxon>Staphylococcaceae</taxon>
        <taxon>Aliicoccus</taxon>
    </lineage>
</organism>
<evidence type="ECO:0000313" key="3">
    <source>
        <dbReference type="Proteomes" id="UP000243605"/>
    </source>
</evidence>
<dbReference type="InterPro" id="IPR011765">
    <property type="entry name" value="Pept_M16_N"/>
</dbReference>
<name>A0A662Z4V0_9STAP</name>
<dbReference type="PANTHER" id="PTHR43016">
    <property type="entry name" value="PRESEQUENCE PROTEASE"/>
    <property type="match status" value="1"/>
</dbReference>
<feature type="domain" description="Peptidase M16C associated" evidence="1">
    <location>
        <begin position="455"/>
        <end position="704"/>
    </location>
</feature>
<dbReference type="Gene3D" id="3.30.830.10">
    <property type="entry name" value="Metalloenzyme, LuxS/M16 peptidase-like"/>
    <property type="match status" value="4"/>
</dbReference>
<dbReference type="FunFam" id="3.30.830.10:FF:000034">
    <property type="entry name" value="presequence protease 1, chloroplastic/mitochondrial"/>
    <property type="match status" value="1"/>
</dbReference>
<dbReference type="SMART" id="SM01264">
    <property type="entry name" value="M16C_associated"/>
    <property type="match status" value="1"/>
</dbReference>
<dbReference type="GO" id="GO:0016485">
    <property type="term" value="P:protein processing"/>
    <property type="evidence" value="ECO:0007669"/>
    <property type="project" value="TreeGrafter"/>
</dbReference>
<dbReference type="GO" id="GO:0046872">
    <property type="term" value="F:metal ion binding"/>
    <property type="evidence" value="ECO:0007669"/>
    <property type="project" value="InterPro"/>
</dbReference>
<dbReference type="Pfam" id="PF00675">
    <property type="entry name" value="Peptidase_M16"/>
    <property type="match status" value="1"/>
</dbReference>
<dbReference type="InterPro" id="IPR011249">
    <property type="entry name" value="Metalloenz_LuxS/M16"/>
</dbReference>
<sequence length="964" mass="108717">MTFRKIETHELPDIQSTGHLYEHEETGAQVLHLENDDKNKAFTIGFKTPPYNDNGITHILEHSVLNGSKKYPSKEPFVELIKGSLNTFVNAMTFSDKTIYPVASTNHKDFKHLMGVYLDAVFQPLFIENPQILAQEGWHYHLENADDELIYKGVVYNEMKGAFGSPERLLHHQIKSQLYPNSIYRHESGGDPAAIPSLTQDEFIDFHKTYYHPSNSFTILYGDLDIDTAFKDMEEYFEGKGKLEENNDVSFEVKQPETKDIEATYSITAGDDATDKDFLAIGWHVGLPEDTLDSFGLQVLEEILFGNNQSPLQKALLDAEIGGDISGGANEIGYPTAFFVSAKYSNSDKMTKFKDVVKDTLTTLVKDGIDKNLIDAALNKITFNTKEAAISEDNPRGVLYGIYALSTWLYGNAPYAKLEFSKYLDELAKLAHDGYFEKLIEEKLLNNDFRVDLTLKAEPGLNDKTEEETHANLQDFKAGLSDDEIADIVNRTQTLMERQNAPDRPEDLAKIPTLKREDLNTDVEDYPLETSRFFDNTDFYHAEQFTGGIDYIRLYFDIRDFESEDYQILGYLSNLLAKLGTEKYDIATLQTELDTHTGGIHADVSVFEDQSGELHPYFVLAGKALENSVDRLIELMKEIITSTQFDETSEIYKLTQRFISNFEGKINYQSHLIAVNRALSQVKPMAKLEELASGIDQFNFMKDKRDALKEDKAEELSKQFSDTLKRLTNKERLNVLYVGEGERSKVVKEKLQDVFSNLASEPLVDTANIKAGKVQNEAHVAAQDVNYVGQGADAKGTLPYNGPANVLTSAIRFDYLWNEVRVKGGAYGSLYTHQLNGSFALGSYRDPNISKTLNVYKNLPEYVKNVNISEEELNKYIIGTMSPLERPKSAVSKGLEALSRLKTGRTAADIVQLKEEILATKAEDLNAFSSDIEKVLDNATTVVIGNKAQIDKEKDLFDEVYKLY</sequence>
<dbReference type="OrthoDB" id="9762027at2"/>